<name>A0A8J2JXW9_9HEXA</name>
<evidence type="ECO:0000313" key="2">
    <source>
        <dbReference type="Proteomes" id="UP000708208"/>
    </source>
</evidence>
<protein>
    <submittedName>
        <fullName evidence="1">Uncharacterized protein</fullName>
    </submittedName>
</protein>
<keyword evidence="2" id="KW-1185">Reference proteome</keyword>
<dbReference type="Proteomes" id="UP000708208">
    <property type="component" value="Unassembled WGS sequence"/>
</dbReference>
<proteinExistence type="predicted"/>
<organism evidence="1 2">
    <name type="scientific">Allacma fusca</name>
    <dbReference type="NCBI Taxonomy" id="39272"/>
    <lineage>
        <taxon>Eukaryota</taxon>
        <taxon>Metazoa</taxon>
        <taxon>Ecdysozoa</taxon>
        <taxon>Arthropoda</taxon>
        <taxon>Hexapoda</taxon>
        <taxon>Collembola</taxon>
        <taxon>Symphypleona</taxon>
        <taxon>Sminthuridae</taxon>
        <taxon>Allacma</taxon>
    </lineage>
</organism>
<evidence type="ECO:0000313" key="1">
    <source>
        <dbReference type="EMBL" id="CAG7726622.1"/>
    </source>
</evidence>
<gene>
    <name evidence="1" type="ORF">AFUS01_LOCUS15529</name>
</gene>
<dbReference type="EMBL" id="CAJVCH010138056">
    <property type="protein sequence ID" value="CAG7726622.1"/>
    <property type="molecule type" value="Genomic_DNA"/>
</dbReference>
<accession>A0A8J2JXW9</accession>
<sequence length="90" mass="10251">MVKYLEKAVQLQDPLRTLCDNNVIFQCFYTGTLVLDWEDNAEMKMSYRGGTYHKNKPQPPASIEKDKLYMLGKGANLLTNIGGSHRMPGR</sequence>
<comment type="caution">
    <text evidence="1">The sequence shown here is derived from an EMBL/GenBank/DDBJ whole genome shotgun (WGS) entry which is preliminary data.</text>
</comment>
<reference evidence="1" key="1">
    <citation type="submission" date="2021-06" db="EMBL/GenBank/DDBJ databases">
        <authorList>
            <person name="Hodson N. C."/>
            <person name="Mongue J. A."/>
            <person name="Jaron S. K."/>
        </authorList>
    </citation>
    <scope>NUCLEOTIDE SEQUENCE</scope>
</reference>
<dbReference type="AlphaFoldDB" id="A0A8J2JXW9"/>